<dbReference type="AlphaFoldDB" id="A0A5E4QP33"/>
<dbReference type="EMBL" id="FZQP02003834">
    <property type="protein sequence ID" value="VVC98866.1"/>
    <property type="molecule type" value="Genomic_DNA"/>
</dbReference>
<protein>
    <submittedName>
        <fullName evidence="2">Uncharacterized protein</fullName>
    </submittedName>
</protein>
<keyword evidence="3" id="KW-1185">Reference proteome</keyword>
<proteinExistence type="predicted"/>
<evidence type="ECO:0000313" key="2">
    <source>
        <dbReference type="EMBL" id="VVC98866.1"/>
    </source>
</evidence>
<evidence type="ECO:0000256" key="1">
    <source>
        <dbReference type="SAM" id="MobiDB-lite"/>
    </source>
</evidence>
<gene>
    <name evidence="2" type="ORF">LSINAPIS_LOCUS9870</name>
</gene>
<sequence>MPKAQAHSRINMPYTQGRRQRSVAKKSTVSMNLYPIPPQPQLPSVRLENFTSRVVVSIPHKMVPHMCGPRCKRTDVLSLYELRTYNPLAKPLLSGWESTCDSSGPTWASTCSTSTPARTAWQSLLSTSA</sequence>
<name>A0A5E4QP33_9NEOP</name>
<reference evidence="2 3" key="1">
    <citation type="submission" date="2017-07" db="EMBL/GenBank/DDBJ databases">
        <authorList>
            <person name="Talla V."/>
            <person name="Backstrom N."/>
        </authorList>
    </citation>
    <scope>NUCLEOTIDE SEQUENCE [LARGE SCALE GENOMIC DNA]</scope>
</reference>
<accession>A0A5E4QP33</accession>
<dbReference type="Proteomes" id="UP000324832">
    <property type="component" value="Unassembled WGS sequence"/>
</dbReference>
<feature type="region of interest" description="Disordered" evidence="1">
    <location>
        <begin position="1"/>
        <end position="26"/>
    </location>
</feature>
<organism evidence="2 3">
    <name type="scientific">Leptidea sinapis</name>
    <dbReference type="NCBI Taxonomy" id="189913"/>
    <lineage>
        <taxon>Eukaryota</taxon>
        <taxon>Metazoa</taxon>
        <taxon>Ecdysozoa</taxon>
        <taxon>Arthropoda</taxon>
        <taxon>Hexapoda</taxon>
        <taxon>Insecta</taxon>
        <taxon>Pterygota</taxon>
        <taxon>Neoptera</taxon>
        <taxon>Endopterygota</taxon>
        <taxon>Lepidoptera</taxon>
        <taxon>Glossata</taxon>
        <taxon>Ditrysia</taxon>
        <taxon>Papilionoidea</taxon>
        <taxon>Pieridae</taxon>
        <taxon>Dismorphiinae</taxon>
        <taxon>Leptidea</taxon>
    </lineage>
</organism>
<evidence type="ECO:0000313" key="3">
    <source>
        <dbReference type="Proteomes" id="UP000324832"/>
    </source>
</evidence>